<proteinExistence type="predicted"/>
<evidence type="ECO:0000256" key="1">
    <source>
        <dbReference type="SAM" id="SignalP"/>
    </source>
</evidence>
<gene>
    <name evidence="2" type="ORF">I7X39_05490</name>
</gene>
<feature type="chain" id="PRO_5037541959" description="DUF2059 domain-containing protein" evidence="1">
    <location>
        <begin position="20"/>
        <end position="189"/>
    </location>
</feature>
<evidence type="ECO:0000313" key="2">
    <source>
        <dbReference type="EMBL" id="MBH9576356.1"/>
    </source>
</evidence>
<comment type="caution">
    <text evidence="2">The sequence shown here is derived from an EMBL/GenBank/DDBJ whole genome shotgun (WGS) entry which is preliminary data.</text>
</comment>
<name>A0A931J0Z4_9BURK</name>
<dbReference type="EMBL" id="JAEDAK010000003">
    <property type="protein sequence ID" value="MBH9576356.1"/>
    <property type="molecule type" value="Genomic_DNA"/>
</dbReference>
<evidence type="ECO:0000313" key="3">
    <source>
        <dbReference type="Proteomes" id="UP000613266"/>
    </source>
</evidence>
<keyword evidence="3" id="KW-1185">Reference proteome</keyword>
<dbReference type="Proteomes" id="UP000613266">
    <property type="component" value="Unassembled WGS sequence"/>
</dbReference>
<sequence>MNAPSLVLAALLISASALAPAQAQSKKELAAKIVTLQKAQHEQFGMNLAQAPIQQLVQNAGQVLRARVPADKREATGKAMDDELRAYLKDVGPALRASAVKHAGEQLTAKLEADFNEAELKQVLQFLESPAIRRYHQMGAELNNTVAQKVLGDNRSLIEARAKALDQKLAELLGVKPAGNAPAASATKP</sequence>
<feature type="signal peptide" evidence="1">
    <location>
        <begin position="1"/>
        <end position="19"/>
    </location>
</feature>
<protein>
    <recommendedName>
        <fullName evidence="4">DUF2059 domain-containing protein</fullName>
    </recommendedName>
</protein>
<reference evidence="2" key="1">
    <citation type="submission" date="2020-12" db="EMBL/GenBank/DDBJ databases">
        <title>The genome sequence of Inhella sp. 1Y17.</title>
        <authorList>
            <person name="Liu Y."/>
        </authorList>
    </citation>
    <scope>NUCLEOTIDE SEQUENCE</scope>
    <source>
        <strain evidence="2">1Y17</strain>
    </source>
</reference>
<accession>A0A931J0Z4</accession>
<keyword evidence="1" id="KW-0732">Signal</keyword>
<organism evidence="2 3">
    <name type="scientific">Inhella proteolytica</name>
    <dbReference type="NCBI Taxonomy" id="2795029"/>
    <lineage>
        <taxon>Bacteria</taxon>
        <taxon>Pseudomonadati</taxon>
        <taxon>Pseudomonadota</taxon>
        <taxon>Betaproteobacteria</taxon>
        <taxon>Burkholderiales</taxon>
        <taxon>Sphaerotilaceae</taxon>
        <taxon>Inhella</taxon>
    </lineage>
</organism>
<dbReference type="RefSeq" id="WP_198109976.1">
    <property type="nucleotide sequence ID" value="NZ_JAEDAK010000003.1"/>
</dbReference>
<dbReference type="AlphaFoldDB" id="A0A931J0Z4"/>
<evidence type="ECO:0008006" key="4">
    <source>
        <dbReference type="Google" id="ProtNLM"/>
    </source>
</evidence>